<keyword evidence="5" id="KW-1185">Reference proteome</keyword>
<dbReference type="AlphaFoldDB" id="A0AA89BU43"/>
<dbReference type="PROSITE" id="PS50041">
    <property type="entry name" value="C_TYPE_LECTIN_2"/>
    <property type="match status" value="2"/>
</dbReference>
<name>A0AA89BU43_PINIB</name>
<accession>A0AA89BU43</accession>
<feature type="domain" description="C-type lectin" evidence="3">
    <location>
        <begin position="37"/>
        <end position="145"/>
    </location>
</feature>
<dbReference type="InterPro" id="IPR016187">
    <property type="entry name" value="CTDL_fold"/>
</dbReference>
<reference evidence="4" key="1">
    <citation type="submission" date="2019-08" db="EMBL/GenBank/DDBJ databases">
        <title>The improved chromosome-level genome for the pearl oyster Pinctada fucata martensii using PacBio sequencing and Hi-C.</title>
        <authorList>
            <person name="Zheng Z."/>
        </authorList>
    </citation>
    <scope>NUCLEOTIDE SEQUENCE</scope>
    <source>
        <strain evidence="4">ZZ-2019</strain>
        <tissue evidence="4">Adductor muscle</tissue>
    </source>
</reference>
<dbReference type="Pfam" id="PF00059">
    <property type="entry name" value="Lectin_C"/>
    <property type="match status" value="2"/>
</dbReference>
<organism evidence="4 5">
    <name type="scientific">Pinctada imbricata</name>
    <name type="common">Atlantic pearl-oyster</name>
    <name type="synonym">Pinctada martensii</name>
    <dbReference type="NCBI Taxonomy" id="66713"/>
    <lineage>
        <taxon>Eukaryota</taxon>
        <taxon>Metazoa</taxon>
        <taxon>Spiralia</taxon>
        <taxon>Lophotrochozoa</taxon>
        <taxon>Mollusca</taxon>
        <taxon>Bivalvia</taxon>
        <taxon>Autobranchia</taxon>
        <taxon>Pteriomorphia</taxon>
        <taxon>Pterioida</taxon>
        <taxon>Pterioidea</taxon>
        <taxon>Pteriidae</taxon>
        <taxon>Pinctada</taxon>
    </lineage>
</organism>
<evidence type="ECO:0000256" key="1">
    <source>
        <dbReference type="SAM" id="MobiDB-lite"/>
    </source>
</evidence>
<dbReference type="Gene3D" id="3.10.100.10">
    <property type="entry name" value="Mannose-Binding Protein A, subunit A"/>
    <property type="match status" value="2"/>
</dbReference>
<dbReference type="EMBL" id="VSWD01000010">
    <property type="protein sequence ID" value="KAK3090894.1"/>
    <property type="molecule type" value="Genomic_DNA"/>
</dbReference>
<keyword evidence="2" id="KW-0812">Transmembrane</keyword>
<dbReference type="SMART" id="SM00034">
    <property type="entry name" value="CLECT"/>
    <property type="match status" value="2"/>
</dbReference>
<feature type="region of interest" description="Disordered" evidence="1">
    <location>
        <begin position="315"/>
        <end position="335"/>
    </location>
</feature>
<dbReference type="PANTHER" id="PTHR22803">
    <property type="entry name" value="MANNOSE, PHOSPHOLIPASE, LECTIN RECEPTOR RELATED"/>
    <property type="match status" value="1"/>
</dbReference>
<gene>
    <name evidence="4" type="ORF">FSP39_015541</name>
</gene>
<protein>
    <recommendedName>
        <fullName evidence="3">C-type lectin domain-containing protein</fullName>
    </recommendedName>
</protein>
<evidence type="ECO:0000313" key="4">
    <source>
        <dbReference type="EMBL" id="KAK3090894.1"/>
    </source>
</evidence>
<dbReference type="InterPro" id="IPR001304">
    <property type="entry name" value="C-type_lectin-like"/>
</dbReference>
<dbReference type="SUPFAM" id="SSF56436">
    <property type="entry name" value="C-type lectin-like"/>
    <property type="match status" value="2"/>
</dbReference>
<dbReference type="Proteomes" id="UP001186944">
    <property type="component" value="Unassembled WGS sequence"/>
</dbReference>
<feature type="transmembrane region" description="Helical" evidence="2">
    <location>
        <begin position="461"/>
        <end position="483"/>
    </location>
</feature>
<evidence type="ECO:0000256" key="2">
    <source>
        <dbReference type="SAM" id="Phobius"/>
    </source>
</evidence>
<feature type="compositionally biased region" description="Low complexity" evidence="1">
    <location>
        <begin position="315"/>
        <end position="325"/>
    </location>
</feature>
<keyword evidence="2" id="KW-1133">Transmembrane helix</keyword>
<evidence type="ECO:0000259" key="3">
    <source>
        <dbReference type="PROSITE" id="PS50041"/>
    </source>
</evidence>
<dbReference type="InterPro" id="IPR016186">
    <property type="entry name" value="C-type_lectin-like/link_sf"/>
</dbReference>
<sequence>MKILKLHCKRTWIPKYFIFCFPDIVIACIFEDGWVQRGNYCYLFRDQKQNFSNAVAECESFSADILMPKSIDIINDVTSICSEKIWIGLNGADDSEFLGDFRWVDGTALNYTNWKDGEEFDEEKLCAFMNDSQHTEWEVDKCSHKEYPFLCQKLNVEDQCLTNWTRSPNSDVCYHEMGLGTFSLATDNCSSINAEIVMPKTEEENIILAKILENRQISDIYIGLELDSTRRSFRWQDGTALSFTNWDDGNHEYWYGVASYISTCVSMSKSRNFSWYDSINCFDQNTIMCQCKLPIKDIPPNPNFVYCIDMLESTSTESNGESSHTVQSTESPYKVSIPTPDQTNASENSTLLLNILAYNGNTNSSWSTHTSTELPWNEKSFESTSAFGQKTRETTSLLGGQKTTVTRECFESCNCNESPTENELAIKLANLRSNLTIEKANLSSTIRKLTCADDQRASSRIMGYLGGFVVVIVVSFLLFMDLLSL</sequence>
<keyword evidence="2" id="KW-0472">Membrane</keyword>
<comment type="caution">
    <text evidence="4">The sequence shown here is derived from an EMBL/GenBank/DDBJ whole genome shotgun (WGS) entry which is preliminary data.</text>
</comment>
<proteinExistence type="predicted"/>
<feature type="domain" description="C-type lectin" evidence="3">
    <location>
        <begin position="169"/>
        <end position="290"/>
    </location>
</feature>
<dbReference type="InterPro" id="IPR050111">
    <property type="entry name" value="C-type_lectin/snaclec_domain"/>
</dbReference>
<dbReference type="CDD" id="cd00037">
    <property type="entry name" value="CLECT"/>
    <property type="match status" value="2"/>
</dbReference>
<evidence type="ECO:0000313" key="5">
    <source>
        <dbReference type="Proteomes" id="UP001186944"/>
    </source>
</evidence>